<dbReference type="Proteomes" id="UP000234681">
    <property type="component" value="Chromosome 13"/>
</dbReference>
<dbReference type="AlphaFoldDB" id="A6ICF1"/>
<name>A6ICF1_RAT</name>
<dbReference type="EMBL" id="CH473958">
    <property type="protein sequence ID" value="EDM09696.1"/>
    <property type="molecule type" value="Genomic_DNA"/>
</dbReference>
<gene>
    <name evidence="1" type="ORF">rCG_46073</name>
</gene>
<organism evidence="1 2">
    <name type="scientific">Rattus norvegicus</name>
    <name type="common">Rat</name>
    <dbReference type="NCBI Taxonomy" id="10116"/>
    <lineage>
        <taxon>Eukaryota</taxon>
        <taxon>Metazoa</taxon>
        <taxon>Chordata</taxon>
        <taxon>Craniata</taxon>
        <taxon>Vertebrata</taxon>
        <taxon>Euteleostomi</taxon>
        <taxon>Mammalia</taxon>
        <taxon>Eutheria</taxon>
        <taxon>Euarchontoglires</taxon>
        <taxon>Glires</taxon>
        <taxon>Rodentia</taxon>
        <taxon>Myomorpha</taxon>
        <taxon>Muroidea</taxon>
        <taxon>Muridae</taxon>
        <taxon>Murinae</taxon>
        <taxon>Rattus</taxon>
    </lineage>
</organism>
<evidence type="ECO:0000313" key="2">
    <source>
        <dbReference type="Proteomes" id="UP000234681"/>
    </source>
</evidence>
<accession>A6ICF1</accession>
<reference evidence="1 2" key="1">
    <citation type="submission" date="2005-09" db="EMBL/GenBank/DDBJ databases">
        <authorList>
            <person name="Mural R.J."/>
            <person name="Li P.W."/>
            <person name="Adams M.D."/>
            <person name="Amanatides P.G."/>
            <person name="Baden-Tillson H."/>
            <person name="Barnstead M."/>
            <person name="Chin S.H."/>
            <person name="Dew I."/>
            <person name="Evans C.A."/>
            <person name="Ferriera S."/>
            <person name="Flanigan M."/>
            <person name="Fosler C."/>
            <person name="Glodek A."/>
            <person name="Gu Z."/>
            <person name="Holt R.A."/>
            <person name="Jennings D."/>
            <person name="Kraft C.L."/>
            <person name="Lu F."/>
            <person name="Nguyen T."/>
            <person name="Nusskern D.R."/>
            <person name="Pfannkoch C.M."/>
            <person name="Sitter C."/>
            <person name="Sutton G.G."/>
            <person name="Venter J.C."/>
            <person name="Wang Z."/>
            <person name="Woodage T."/>
            <person name="Zheng X.H."/>
            <person name="Zhong F."/>
        </authorList>
    </citation>
    <scope>NUCLEOTIDE SEQUENCE [LARGE SCALE GENOMIC DNA]</scope>
    <source>
        <strain>BN</strain>
        <strain evidence="2">Sprague-Dawley</strain>
    </source>
</reference>
<protein>
    <submittedName>
        <fullName evidence="1">RCG46073</fullName>
    </submittedName>
</protein>
<sequence length="52" mass="5615">MCALHACLLPSRASDTLERDSWAVASHCMGAGNQTCVFFSKSTKCSELLSHL</sequence>
<proteinExistence type="predicted"/>
<evidence type="ECO:0000313" key="1">
    <source>
        <dbReference type="EMBL" id="EDM09696.1"/>
    </source>
</evidence>